<dbReference type="Proteomes" id="UP000275078">
    <property type="component" value="Unassembled WGS sequence"/>
</dbReference>
<accession>A0A3N4IA35</accession>
<evidence type="ECO:0000313" key="2">
    <source>
        <dbReference type="Proteomes" id="UP000275078"/>
    </source>
</evidence>
<sequence length="192" mass="21547">MADRKRSYESGNEAAATGSGIRYCPVLSPHANDAQLTPIIDRDATAVSPRHAKRMKLNSTLEDPNTISTLILALYLRIVPNPKYADNPELDNDYYATLVELANGIIAESRTDKEAAEFVKELLETEYVPPVMEPGDWAEEDFADFDEWDIYLYVGEPCGEGRKEREVNDGEEWGEYGNGPWISNAEAGLDWR</sequence>
<dbReference type="EMBL" id="ML119678">
    <property type="protein sequence ID" value="RPA81548.1"/>
    <property type="molecule type" value="Genomic_DNA"/>
</dbReference>
<gene>
    <name evidence="1" type="ORF">BJ508DRAFT_306382</name>
</gene>
<dbReference type="AlphaFoldDB" id="A0A3N4IA35"/>
<keyword evidence="2" id="KW-1185">Reference proteome</keyword>
<reference evidence="1 2" key="1">
    <citation type="journal article" date="2018" name="Nat. Ecol. Evol.">
        <title>Pezizomycetes genomes reveal the molecular basis of ectomycorrhizal truffle lifestyle.</title>
        <authorList>
            <person name="Murat C."/>
            <person name="Payen T."/>
            <person name="Noel B."/>
            <person name="Kuo A."/>
            <person name="Morin E."/>
            <person name="Chen J."/>
            <person name="Kohler A."/>
            <person name="Krizsan K."/>
            <person name="Balestrini R."/>
            <person name="Da Silva C."/>
            <person name="Montanini B."/>
            <person name="Hainaut M."/>
            <person name="Levati E."/>
            <person name="Barry K.W."/>
            <person name="Belfiori B."/>
            <person name="Cichocki N."/>
            <person name="Clum A."/>
            <person name="Dockter R.B."/>
            <person name="Fauchery L."/>
            <person name="Guy J."/>
            <person name="Iotti M."/>
            <person name="Le Tacon F."/>
            <person name="Lindquist E.A."/>
            <person name="Lipzen A."/>
            <person name="Malagnac F."/>
            <person name="Mello A."/>
            <person name="Molinier V."/>
            <person name="Miyauchi S."/>
            <person name="Poulain J."/>
            <person name="Riccioni C."/>
            <person name="Rubini A."/>
            <person name="Sitrit Y."/>
            <person name="Splivallo R."/>
            <person name="Traeger S."/>
            <person name="Wang M."/>
            <person name="Zifcakova L."/>
            <person name="Wipf D."/>
            <person name="Zambonelli A."/>
            <person name="Paolocci F."/>
            <person name="Nowrousian M."/>
            <person name="Ottonello S."/>
            <person name="Baldrian P."/>
            <person name="Spatafora J.W."/>
            <person name="Henrissat B."/>
            <person name="Nagy L.G."/>
            <person name="Aury J.M."/>
            <person name="Wincker P."/>
            <person name="Grigoriev I.V."/>
            <person name="Bonfante P."/>
            <person name="Martin F.M."/>
        </authorList>
    </citation>
    <scope>NUCLEOTIDE SEQUENCE [LARGE SCALE GENOMIC DNA]</scope>
    <source>
        <strain evidence="1 2">RN42</strain>
    </source>
</reference>
<protein>
    <submittedName>
        <fullName evidence="1">Uncharacterized protein</fullName>
    </submittedName>
</protein>
<evidence type="ECO:0000313" key="1">
    <source>
        <dbReference type="EMBL" id="RPA81548.1"/>
    </source>
</evidence>
<organism evidence="1 2">
    <name type="scientific">Ascobolus immersus RN42</name>
    <dbReference type="NCBI Taxonomy" id="1160509"/>
    <lineage>
        <taxon>Eukaryota</taxon>
        <taxon>Fungi</taxon>
        <taxon>Dikarya</taxon>
        <taxon>Ascomycota</taxon>
        <taxon>Pezizomycotina</taxon>
        <taxon>Pezizomycetes</taxon>
        <taxon>Pezizales</taxon>
        <taxon>Ascobolaceae</taxon>
        <taxon>Ascobolus</taxon>
    </lineage>
</organism>
<name>A0A3N4IA35_ASCIM</name>
<proteinExistence type="predicted"/>